<keyword evidence="2" id="KW-1185">Reference proteome</keyword>
<gene>
    <name evidence="1" type="ORF">NA57DRAFT_51363</name>
</gene>
<organism evidence="1 2">
    <name type="scientific">Rhizodiscina lignyota</name>
    <dbReference type="NCBI Taxonomy" id="1504668"/>
    <lineage>
        <taxon>Eukaryota</taxon>
        <taxon>Fungi</taxon>
        <taxon>Dikarya</taxon>
        <taxon>Ascomycota</taxon>
        <taxon>Pezizomycotina</taxon>
        <taxon>Dothideomycetes</taxon>
        <taxon>Pleosporomycetidae</taxon>
        <taxon>Aulographales</taxon>
        <taxon>Rhizodiscinaceae</taxon>
        <taxon>Rhizodiscina</taxon>
    </lineage>
</organism>
<dbReference type="PANTHER" id="PTHR43591">
    <property type="entry name" value="METHYLTRANSFERASE"/>
    <property type="match status" value="1"/>
</dbReference>
<keyword evidence="1" id="KW-0489">Methyltransferase</keyword>
<reference evidence="1" key="1">
    <citation type="journal article" date="2020" name="Stud. Mycol.">
        <title>101 Dothideomycetes genomes: a test case for predicting lifestyles and emergence of pathogens.</title>
        <authorList>
            <person name="Haridas S."/>
            <person name="Albert R."/>
            <person name="Binder M."/>
            <person name="Bloem J."/>
            <person name="Labutti K."/>
            <person name="Salamov A."/>
            <person name="Andreopoulos B."/>
            <person name="Baker S."/>
            <person name="Barry K."/>
            <person name="Bills G."/>
            <person name="Bluhm B."/>
            <person name="Cannon C."/>
            <person name="Castanera R."/>
            <person name="Culley D."/>
            <person name="Daum C."/>
            <person name="Ezra D."/>
            <person name="Gonzalez J."/>
            <person name="Henrissat B."/>
            <person name="Kuo A."/>
            <person name="Liang C."/>
            <person name="Lipzen A."/>
            <person name="Lutzoni F."/>
            <person name="Magnuson J."/>
            <person name="Mondo S."/>
            <person name="Nolan M."/>
            <person name="Ohm R."/>
            <person name="Pangilinan J."/>
            <person name="Park H.-J."/>
            <person name="Ramirez L."/>
            <person name="Alfaro M."/>
            <person name="Sun H."/>
            <person name="Tritt A."/>
            <person name="Yoshinaga Y."/>
            <person name="Zwiers L.-H."/>
            <person name="Turgeon B."/>
            <person name="Goodwin S."/>
            <person name="Spatafora J."/>
            <person name="Crous P."/>
            <person name="Grigoriev I."/>
        </authorList>
    </citation>
    <scope>NUCLEOTIDE SEQUENCE</scope>
    <source>
        <strain evidence="1">CBS 133067</strain>
    </source>
</reference>
<dbReference type="OrthoDB" id="2013972at2759"/>
<evidence type="ECO:0000313" key="1">
    <source>
        <dbReference type="EMBL" id="KAF2104542.1"/>
    </source>
</evidence>
<dbReference type="GO" id="GO:0008168">
    <property type="term" value="F:methyltransferase activity"/>
    <property type="evidence" value="ECO:0007669"/>
    <property type="project" value="UniProtKB-KW"/>
</dbReference>
<dbReference type="Proteomes" id="UP000799772">
    <property type="component" value="Unassembled WGS sequence"/>
</dbReference>
<dbReference type="CDD" id="cd02440">
    <property type="entry name" value="AdoMet_MTases"/>
    <property type="match status" value="1"/>
</dbReference>
<name>A0A9P4IR17_9PEZI</name>
<evidence type="ECO:0000313" key="2">
    <source>
        <dbReference type="Proteomes" id="UP000799772"/>
    </source>
</evidence>
<sequence length="338" mass="38818">MVNETGAAQQDDGGQEWIHIPVSDAAAIEVDEAYGDELLDDTTSVASTIYRHRYEHGRRYSKFRENSYWGPNDDIQNDQLDIAHHMVRVLLDDKLYLCPIKEPQRVLDLGCGTGIWCIDFADEHPGAEVIGVDISPIQPEFVPPNCKFELDDICDPWTYPENHFDFIHIGSLLGSIADWPKLYEEIYNHLAPGGYLCQLEMDIRFKSDDGTVPDDHIMAIWSKTFIEAGEKFGKTFKIAEKCKQYIIDAGFEDVHQVKYKLPCGGWSSDPKMKEVGRWNFLHCYQGAEGWALFLCTHVLEWKIEEARVFIAQFRKAVKDRNTHSYFEVVSVYGRKPLE</sequence>
<dbReference type="Pfam" id="PF13489">
    <property type="entry name" value="Methyltransf_23"/>
    <property type="match status" value="1"/>
</dbReference>
<dbReference type="AlphaFoldDB" id="A0A9P4IR17"/>
<dbReference type="Gene3D" id="3.40.50.150">
    <property type="entry name" value="Vaccinia Virus protein VP39"/>
    <property type="match status" value="1"/>
</dbReference>
<dbReference type="PANTHER" id="PTHR43591:SF10">
    <property type="entry name" value="ABC TRANSMEMBRANE TYPE-1 DOMAIN-CONTAINING PROTEIN-RELATED"/>
    <property type="match status" value="1"/>
</dbReference>
<dbReference type="EMBL" id="ML978121">
    <property type="protein sequence ID" value="KAF2104542.1"/>
    <property type="molecule type" value="Genomic_DNA"/>
</dbReference>
<keyword evidence="1" id="KW-0808">Transferase</keyword>
<proteinExistence type="predicted"/>
<protein>
    <submittedName>
        <fullName evidence="1">S-adenosyl-L-methionine-dependent methyltransferase</fullName>
    </submittedName>
</protein>
<dbReference type="GO" id="GO:0032259">
    <property type="term" value="P:methylation"/>
    <property type="evidence" value="ECO:0007669"/>
    <property type="project" value="UniProtKB-KW"/>
</dbReference>
<accession>A0A9P4IR17</accession>
<dbReference type="SUPFAM" id="SSF53335">
    <property type="entry name" value="S-adenosyl-L-methionine-dependent methyltransferases"/>
    <property type="match status" value="1"/>
</dbReference>
<dbReference type="InterPro" id="IPR029063">
    <property type="entry name" value="SAM-dependent_MTases_sf"/>
</dbReference>
<comment type="caution">
    <text evidence="1">The sequence shown here is derived from an EMBL/GenBank/DDBJ whole genome shotgun (WGS) entry which is preliminary data.</text>
</comment>